<evidence type="ECO:0000313" key="2">
    <source>
        <dbReference type="Proteomes" id="UP000246740"/>
    </source>
</evidence>
<evidence type="ECO:0000313" key="1">
    <source>
        <dbReference type="EMBL" id="PWZ00936.1"/>
    </source>
</evidence>
<dbReference type="EMBL" id="KZ819191">
    <property type="protein sequence ID" value="PWZ00936.1"/>
    <property type="molecule type" value="Genomic_DNA"/>
</dbReference>
<reference evidence="1 2" key="1">
    <citation type="journal article" date="2018" name="Mol. Biol. Evol.">
        <title>Broad Genomic Sampling Reveals a Smut Pathogenic Ancestry of the Fungal Clade Ustilaginomycotina.</title>
        <authorList>
            <person name="Kijpornyongpan T."/>
            <person name="Mondo S.J."/>
            <person name="Barry K."/>
            <person name="Sandor L."/>
            <person name="Lee J."/>
            <person name="Lipzen A."/>
            <person name="Pangilinan J."/>
            <person name="LaButti K."/>
            <person name="Hainaut M."/>
            <person name="Henrissat B."/>
            <person name="Grigoriev I.V."/>
            <person name="Spatafora J.W."/>
            <person name="Aime M.C."/>
        </authorList>
    </citation>
    <scope>NUCLEOTIDE SEQUENCE [LARGE SCALE GENOMIC DNA]</scope>
    <source>
        <strain evidence="1 2">MCA 3645</strain>
    </source>
</reference>
<gene>
    <name evidence="1" type="ORF">BCV70DRAFT_84950</name>
</gene>
<protein>
    <submittedName>
        <fullName evidence="1">Uncharacterized protein</fullName>
    </submittedName>
</protein>
<accession>A0A317XRJ2</accession>
<dbReference type="AlphaFoldDB" id="A0A317XRJ2"/>
<organism evidence="1 2">
    <name type="scientific">Testicularia cyperi</name>
    <dbReference type="NCBI Taxonomy" id="1882483"/>
    <lineage>
        <taxon>Eukaryota</taxon>
        <taxon>Fungi</taxon>
        <taxon>Dikarya</taxon>
        <taxon>Basidiomycota</taxon>
        <taxon>Ustilaginomycotina</taxon>
        <taxon>Ustilaginomycetes</taxon>
        <taxon>Ustilaginales</taxon>
        <taxon>Anthracoideaceae</taxon>
        <taxon>Testicularia</taxon>
    </lineage>
</organism>
<sequence>MTRGVVVLRPQLLRRIAGLRARVWLMMMTMVVMMASRDLQVAKVFATNDSGGCGVKRYKCLFGSNRVVRDCDRLRCLYPCTKEGVQSSVGFSKRVSRWIAERLQRTLYYSSCSVACGGRQMVSVMAAIL</sequence>
<dbReference type="InParanoid" id="A0A317XRJ2"/>
<dbReference type="Proteomes" id="UP000246740">
    <property type="component" value="Unassembled WGS sequence"/>
</dbReference>
<proteinExistence type="predicted"/>
<name>A0A317XRJ2_9BASI</name>
<keyword evidence="2" id="KW-1185">Reference proteome</keyword>